<proteinExistence type="predicted"/>
<accession>A0A6U9K4X3</accession>
<feature type="domain" description="Ubiquitin-like" evidence="2">
    <location>
        <begin position="132"/>
        <end position="207"/>
    </location>
</feature>
<dbReference type="InterPro" id="IPR000626">
    <property type="entry name" value="Ubiquitin-like_dom"/>
</dbReference>
<dbReference type="AlphaFoldDB" id="A0A6U9K4X3"/>
<dbReference type="SMART" id="SM00213">
    <property type="entry name" value="UBQ"/>
    <property type="match status" value="1"/>
</dbReference>
<dbReference type="SUPFAM" id="SSF54236">
    <property type="entry name" value="Ubiquitin-like"/>
    <property type="match status" value="1"/>
</dbReference>
<dbReference type="CDD" id="cd17039">
    <property type="entry name" value="Ubl_ubiquitin_like"/>
    <property type="match status" value="1"/>
</dbReference>
<reference evidence="3" key="1">
    <citation type="submission" date="2021-01" db="EMBL/GenBank/DDBJ databases">
        <authorList>
            <person name="Corre E."/>
            <person name="Pelletier E."/>
            <person name="Niang G."/>
            <person name="Scheremetjew M."/>
            <person name="Finn R."/>
            <person name="Kale V."/>
            <person name="Holt S."/>
            <person name="Cochrane G."/>
            <person name="Meng A."/>
            <person name="Brown T."/>
            <person name="Cohen L."/>
        </authorList>
    </citation>
    <scope>NUCLEOTIDE SEQUENCE</scope>
    <source>
        <strain evidence="3">RCC3387</strain>
    </source>
</reference>
<name>A0A6U9K4X3_9DINO</name>
<organism evidence="3">
    <name type="scientific">Zooxanthella nutricula</name>
    <dbReference type="NCBI Taxonomy" id="1333877"/>
    <lineage>
        <taxon>Eukaryota</taxon>
        <taxon>Sar</taxon>
        <taxon>Alveolata</taxon>
        <taxon>Dinophyceae</taxon>
        <taxon>Peridiniales</taxon>
        <taxon>Peridiniales incertae sedis</taxon>
        <taxon>Zooxanthella</taxon>
    </lineage>
</organism>
<evidence type="ECO:0000256" key="1">
    <source>
        <dbReference type="SAM" id="MobiDB-lite"/>
    </source>
</evidence>
<dbReference type="EMBL" id="HBGW01072618">
    <property type="protein sequence ID" value="CAD9623080.1"/>
    <property type="molecule type" value="Transcribed_RNA"/>
</dbReference>
<gene>
    <name evidence="3" type="ORF">BRAN1462_LOCUS46281</name>
</gene>
<dbReference type="InterPro" id="IPR029071">
    <property type="entry name" value="Ubiquitin-like_domsf"/>
</dbReference>
<evidence type="ECO:0000313" key="3">
    <source>
        <dbReference type="EMBL" id="CAD9623080.1"/>
    </source>
</evidence>
<protein>
    <recommendedName>
        <fullName evidence="2">Ubiquitin-like domain-containing protein</fullName>
    </recommendedName>
</protein>
<evidence type="ECO:0000259" key="2">
    <source>
        <dbReference type="PROSITE" id="PS50053"/>
    </source>
</evidence>
<dbReference type="PROSITE" id="PS50053">
    <property type="entry name" value="UBIQUITIN_2"/>
    <property type="match status" value="1"/>
</dbReference>
<feature type="region of interest" description="Disordered" evidence="1">
    <location>
        <begin position="222"/>
        <end position="241"/>
    </location>
</feature>
<sequence>MAPCDVVGLQTFALWASHLRDKGRAAEALRDDRQRLVGLCDGVFDSFGGPRGIGVRQAAFAMADVLKRLGHEAPQEHVIYECIMVHLRGGAFALKRDEFHQFVDTALERHFGKRAATPPLRNCNEAPPAGVIAVHVAKLDGTSATVRIDDSLLGRALQLEVEARLGVPVGRQRLVLGAGLVDPDIPLHRQGVASGAFVTVVVGQPPQATLLRIRRVDLGCTTDPKAPRARSSSRSGGGARRCGRRRACSAARACA</sequence>